<accession>A0A8S5MZS6</accession>
<organism evidence="1">
    <name type="scientific">Siphoviridae sp. ct43U4</name>
    <dbReference type="NCBI Taxonomy" id="2826285"/>
    <lineage>
        <taxon>Viruses</taxon>
        <taxon>Duplodnaviria</taxon>
        <taxon>Heunggongvirae</taxon>
        <taxon>Uroviricota</taxon>
        <taxon>Caudoviricetes</taxon>
    </lineage>
</organism>
<reference evidence="1" key="1">
    <citation type="journal article" date="2021" name="Proc. Natl. Acad. Sci. U.S.A.">
        <title>A Catalog of Tens of Thousands of Viruses from Human Metagenomes Reveals Hidden Associations with Chronic Diseases.</title>
        <authorList>
            <person name="Tisza M.J."/>
            <person name="Buck C.B."/>
        </authorList>
    </citation>
    <scope>NUCLEOTIDE SEQUENCE</scope>
    <source>
        <strain evidence="1">Ct43U4</strain>
    </source>
</reference>
<sequence length="70" mass="8317">MNQSRKVSDMGLKYELADCYIVKYTDSEGFVHTVPFLYKKQAEQYEDAMKRIYENADIISEKTFKSTKEY</sequence>
<name>A0A8S5MZS6_9CAUD</name>
<protein>
    <submittedName>
        <fullName evidence="1">Uncharacterized protein</fullName>
    </submittedName>
</protein>
<evidence type="ECO:0000313" key="1">
    <source>
        <dbReference type="EMBL" id="DAD87857.1"/>
    </source>
</evidence>
<dbReference type="EMBL" id="BK015029">
    <property type="protein sequence ID" value="DAD87857.1"/>
    <property type="molecule type" value="Genomic_DNA"/>
</dbReference>
<proteinExistence type="predicted"/>